<dbReference type="InterPro" id="IPR024185">
    <property type="entry name" value="FTHF_cligase-like_sf"/>
</dbReference>
<dbReference type="Gene3D" id="3.40.50.10420">
    <property type="entry name" value="NagB/RpiA/CoA transferase-like"/>
    <property type="match status" value="1"/>
</dbReference>
<evidence type="ECO:0008006" key="2">
    <source>
        <dbReference type="Google" id="ProtNLM"/>
    </source>
</evidence>
<proteinExistence type="predicted"/>
<comment type="caution">
    <text evidence="1">The sequence shown here is derived from an EMBL/GenBank/DDBJ whole genome shotgun (WGS) entry which is preliminary data.</text>
</comment>
<dbReference type="Pfam" id="PF01812">
    <property type="entry name" value="5-FTHF_cyc-lig"/>
    <property type="match status" value="1"/>
</dbReference>
<dbReference type="SUPFAM" id="SSF100950">
    <property type="entry name" value="NagB/RpiA/CoA transferase-like"/>
    <property type="match status" value="1"/>
</dbReference>
<dbReference type="InterPro" id="IPR037171">
    <property type="entry name" value="NagB/RpiA_transferase-like"/>
</dbReference>
<reference evidence="1" key="1">
    <citation type="submission" date="2019-08" db="EMBL/GenBank/DDBJ databases">
        <authorList>
            <person name="Kucharzyk K."/>
            <person name="Murdoch R.W."/>
            <person name="Higgins S."/>
            <person name="Loffler F."/>
        </authorList>
    </citation>
    <scope>NUCLEOTIDE SEQUENCE</scope>
</reference>
<dbReference type="InterPro" id="IPR002698">
    <property type="entry name" value="FTHF_cligase"/>
</dbReference>
<dbReference type="EMBL" id="VSSQ01094080">
    <property type="protein sequence ID" value="MPN38694.1"/>
    <property type="molecule type" value="Genomic_DNA"/>
</dbReference>
<gene>
    <name evidence="1" type="ORF">SDC9_186219</name>
</gene>
<name>A0A645HRC8_9ZZZZ</name>
<dbReference type="AlphaFoldDB" id="A0A645HRC8"/>
<sequence>MGAGYYDRFFDQAHNALKIGLAFKCQIIEEIPCEGHDYSIDYLATKDGIINCKTGKM</sequence>
<evidence type="ECO:0000313" key="1">
    <source>
        <dbReference type="EMBL" id="MPN38694.1"/>
    </source>
</evidence>
<accession>A0A645HRC8</accession>
<protein>
    <recommendedName>
        <fullName evidence="2">5-formyltetrahydrofolate cyclo-ligase</fullName>
    </recommendedName>
</protein>
<organism evidence="1">
    <name type="scientific">bioreactor metagenome</name>
    <dbReference type="NCBI Taxonomy" id="1076179"/>
    <lineage>
        <taxon>unclassified sequences</taxon>
        <taxon>metagenomes</taxon>
        <taxon>ecological metagenomes</taxon>
    </lineage>
</organism>